<gene>
    <name evidence="2" type="ORF">CSW57_13920</name>
</gene>
<sequence length="134" mass="14999">MSRMLFLNTTATDIPATRKFFGELGFEFNETFSDENTLCLVINELTVAMLMTPARFQEFITGGIADTSKEREVLIAISAESREAVDTLVDKALEIGGSKWMDAQDHGFMYGRSFLDLDGHVWEVTWMDQSAISG</sequence>
<evidence type="ECO:0000313" key="2">
    <source>
        <dbReference type="EMBL" id="PHV66191.1"/>
    </source>
</evidence>
<dbReference type="PANTHER" id="PTHR36503:SF2">
    <property type="entry name" value="BLR2408 PROTEIN"/>
    <property type="match status" value="1"/>
</dbReference>
<feature type="domain" description="Glyoxalase/fosfomycin resistance/dioxygenase" evidence="1">
    <location>
        <begin position="10"/>
        <end position="124"/>
    </location>
</feature>
<dbReference type="InterPro" id="IPR004360">
    <property type="entry name" value="Glyas_Fos-R_dOase_dom"/>
</dbReference>
<comment type="caution">
    <text evidence="2">The sequence shown here is derived from an EMBL/GenBank/DDBJ whole genome shotgun (WGS) entry which is preliminary data.</text>
</comment>
<name>A0A2G3PK51_WILMA</name>
<organism evidence="2 3">
    <name type="scientific">Williamsia marianensis</name>
    <dbReference type="NCBI Taxonomy" id="85044"/>
    <lineage>
        <taxon>Bacteria</taxon>
        <taxon>Bacillati</taxon>
        <taxon>Actinomycetota</taxon>
        <taxon>Actinomycetes</taxon>
        <taxon>Mycobacteriales</taxon>
        <taxon>Nocardiaceae</taxon>
        <taxon>Williamsia</taxon>
    </lineage>
</organism>
<evidence type="ECO:0000313" key="3">
    <source>
        <dbReference type="Proteomes" id="UP000225108"/>
    </source>
</evidence>
<dbReference type="EMBL" id="PEBD01000010">
    <property type="protein sequence ID" value="PHV66191.1"/>
    <property type="molecule type" value="Genomic_DNA"/>
</dbReference>
<dbReference type="AlphaFoldDB" id="A0A2G3PK51"/>
<evidence type="ECO:0000259" key="1">
    <source>
        <dbReference type="Pfam" id="PF00903"/>
    </source>
</evidence>
<dbReference type="RefSeq" id="WP_099384453.1">
    <property type="nucleotide sequence ID" value="NZ_PEBD01000010.1"/>
</dbReference>
<dbReference type="Proteomes" id="UP000225108">
    <property type="component" value="Unassembled WGS sequence"/>
</dbReference>
<dbReference type="Pfam" id="PF00903">
    <property type="entry name" value="Glyoxalase"/>
    <property type="match status" value="1"/>
</dbReference>
<dbReference type="PANTHER" id="PTHR36503">
    <property type="entry name" value="BLR2520 PROTEIN"/>
    <property type="match status" value="1"/>
</dbReference>
<dbReference type="SUPFAM" id="SSF54593">
    <property type="entry name" value="Glyoxalase/Bleomycin resistance protein/Dihydroxybiphenyl dioxygenase"/>
    <property type="match status" value="1"/>
</dbReference>
<dbReference type="InterPro" id="IPR029068">
    <property type="entry name" value="Glyas_Bleomycin-R_OHBP_Dase"/>
</dbReference>
<proteinExistence type="predicted"/>
<reference evidence="2 3" key="1">
    <citation type="submission" date="2017-10" db="EMBL/GenBank/DDBJ databases">
        <title>The draft genome sequence of Williamsia sp. BULT 1.1 isolated from the semi-arid grassland soils from South Africa.</title>
        <authorList>
            <person name="Kabwe M.H."/>
            <person name="Govender N."/>
            <person name="Mutseka Lunga P."/>
            <person name="Vikram S."/>
            <person name="Makhalanyane T.P."/>
        </authorList>
    </citation>
    <scope>NUCLEOTIDE SEQUENCE [LARGE SCALE GENOMIC DNA]</scope>
    <source>
        <strain evidence="2 3">BULT 1.1</strain>
    </source>
</reference>
<accession>A0A2G3PK51</accession>
<protein>
    <submittedName>
        <fullName evidence="2">Glyoxalase</fullName>
    </submittedName>
</protein>
<dbReference type="Gene3D" id="3.10.180.10">
    <property type="entry name" value="2,3-Dihydroxybiphenyl 1,2-Dioxygenase, domain 1"/>
    <property type="match status" value="1"/>
</dbReference>